<protein>
    <recommendedName>
        <fullName evidence="3">Serine hydrolase domain-containing protein</fullName>
    </recommendedName>
</protein>
<dbReference type="EMBL" id="VIBQ01000016">
    <property type="protein sequence ID" value="KAB8356397.1"/>
    <property type="molecule type" value="Genomic_DNA"/>
</dbReference>
<dbReference type="AlphaFoldDB" id="A0A5N6KX78"/>
<keyword evidence="1" id="KW-0378">Hydrolase</keyword>
<evidence type="ECO:0000313" key="4">
    <source>
        <dbReference type="EMBL" id="KAB8356397.1"/>
    </source>
</evidence>
<evidence type="ECO:0000259" key="3">
    <source>
        <dbReference type="Pfam" id="PF03959"/>
    </source>
</evidence>
<dbReference type="SUPFAM" id="SSF53474">
    <property type="entry name" value="alpha/beta-Hydrolases"/>
    <property type="match status" value="1"/>
</dbReference>
<dbReference type="InterPro" id="IPR029058">
    <property type="entry name" value="AB_hydrolase_fold"/>
</dbReference>
<accession>A0A5N6KX78</accession>
<organism evidence="4 5">
    <name type="scientific">Carpinus fangiana</name>
    <dbReference type="NCBI Taxonomy" id="176857"/>
    <lineage>
        <taxon>Eukaryota</taxon>
        <taxon>Viridiplantae</taxon>
        <taxon>Streptophyta</taxon>
        <taxon>Embryophyta</taxon>
        <taxon>Tracheophyta</taxon>
        <taxon>Spermatophyta</taxon>
        <taxon>Magnoliopsida</taxon>
        <taxon>eudicotyledons</taxon>
        <taxon>Gunneridae</taxon>
        <taxon>Pentapetalae</taxon>
        <taxon>rosids</taxon>
        <taxon>fabids</taxon>
        <taxon>Fagales</taxon>
        <taxon>Betulaceae</taxon>
        <taxon>Carpinus</taxon>
    </lineage>
</organism>
<dbReference type="GO" id="GO:0005737">
    <property type="term" value="C:cytoplasm"/>
    <property type="evidence" value="ECO:0007669"/>
    <property type="project" value="TreeGrafter"/>
</dbReference>
<dbReference type="PANTHER" id="PTHR48070:SF6">
    <property type="entry name" value="ESTERASE OVCA2"/>
    <property type="match status" value="1"/>
</dbReference>
<dbReference type="Gene3D" id="3.40.50.1820">
    <property type="entry name" value="alpha/beta hydrolase"/>
    <property type="match status" value="1"/>
</dbReference>
<keyword evidence="5" id="KW-1185">Reference proteome</keyword>
<dbReference type="OrthoDB" id="2687876at2759"/>
<gene>
    <name evidence="4" type="ORF">FH972_023980</name>
</gene>
<dbReference type="PANTHER" id="PTHR48070">
    <property type="entry name" value="ESTERASE OVCA2"/>
    <property type="match status" value="1"/>
</dbReference>
<name>A0A5N6KX78_9ROSI</name>
<feature type="domain" description="Serine hydrolase" evidence="3">
    <location>
        <begin position="248"/>
        <end position="318"/>
    </location>
</feature>
<dbReference type="GO" id="GO:0016787">
    <property type="term" value="F:hydrolase activity"/>
    <property type="evidence" value="ECO:0007669"/>
    <property type="project" value="UniProtKB-KW"/>
</dbReference>
<sequence>MAAQNIHVIHLEVDEDTLEGDYRFLVDDCYVKYVSINGNGILDCEDMCFTPVLIPSLPPFPPGDWNCGHIAKNDNGKAAFAWTRRENLPSIGDPWHPFRANILDLDIKNAFKMQSNVWRVKIPELGDRRVVAKMANFLWEVDYYHFETQANYWIRDMGIAPEFLGHIVEEGRIVGLLVEYIEESRRAGSDDVAACRKLLDERAWLIDWESAVRCDETAQLEEEMQRLESELEDESGKGGGLRIEEDFGFAATQHALYRALSEPKIETPVLHFIGSVDTVVSEERSLRLVEGCVVGEGRGKVVYHPGGHFVPASQKVYQAALVDFIREVLGGGGDGKQGREEEKAEDMDMPF</sequence>
<dbReference type="Pfam" id="PF03959">
    <property type="entry name" value="FSH1"/>
    <property type="match status" value="1"/>
</dbReference>
<dbReference type="GO" id="GO:0019748">
    <property type="term" value="P:secondary metabolic process"/>
    <property type="evidence" value="ECO:0007669"/>
    <property type="project" value="TreeGrafter"/>
</dbReference>
<dbReference type="InterPro" id="IPR005645">
    <property type="entry name" value="FSH-like_dom"/>
</dbReference>
<evidence type="ECO:0000313" key="5">
    <source>
        <dbReference type="Proteomes" id="UP000327013"/>
    </source>
</evidence>
<proteinExistence type="predicted"/>
<evidence type="ECO:0000256" key="1">
    <source>
        <dbReference type="ARBA" id="ARBA00022801"/>
    </source>
</evidence>
<evidence type="ECO:0000256" key="2">
    <source>
        <dbReference type="SAM" id="MobiDB-lite"/>
    </source>
</evidence>
<feature type="region of interest" description="Disordered" evidence="2">
    <location>
        <begin position="332"/>
        <end position="351"/>
    </location>
</feature>
<comment type="caution">
    <text evidence="4">The sequence shown here is derived from an EMBL/GenBank/DDBJ whole genome shotgun (WGS) entry which is preliminary data.</text>
</comment>
<reference evidence="4 5" key="1">
    <citation type="submission" date="2019-06" db="EMBL/GenBank/DDBJ databases">
        <title>A chromosomal-level reference genome of Carpinus fangiana (Coryloideae, Betulaceae).</title>
        <authorList>
            <person name="Yang X."/>
            <person name="Wang Z."/>
            <person name="Zhang L."/>
            <person name="Hao G."/>
            <person name="Liu J."/>
            <person name="Yang Y."/>
        </authorList>
    </citation>
    <scope>NUCLEOTIDE SEQUENCE [LARGE SCALE GENOMIC DNA]</scope>
    <source>
        <strain evidence="4">Cfa_2016G</strain>
        <tissue evidence="4">Leaf</tissue>
    </source>
</reference>
<dbReference type="GO" id="GO:0005634">
    <property type="term" value="C:nucleus"/>
    <property type="evidence" value="ECO:0007669"/>
    <property type="project" value="TreeGrafter"/>
</dbReference>
<dbReference type="Proteomes" id="UP000327013">
    <property type="component" value="Unassembled WGS sequence"/>
</dbReference>
<dbReference type="InterPro" id="IPR050593">
    <property type="entry name" value="LovG"/>
</dbReference>